<dbReference type="PANTHER" id="PTHR30136:SF24">
    <property type="entry name" value="HTH-TYPE TRANSCRIPTIONAL REPRESSOR ALLR"/>
    <property type="match status" value="1"/>
</dbReference>
<evidence type="ECO:0000259" key="4">
    <source>
        <dbReference type="PROSITE" id="PS51077"/>
    </source>
</evidence>
<dbReference type="Gene3D" id="3.30.450.40">
    <property type="match status" value="1"/>
</dbReference>
<gene>
    <name evidence="5" type="ORF">F6X42_37350</name>
</gene>
<dbReference type="Pfam" id="PF01614">
    <property type="entry name" value="IclR_C"/>
    <property type="match status" value="1"/>
</dbReference>
<keyword evidence="3" id="KW-0804">Transcription</keyword>
<keyword evidence="2" id="KW-0238">DNA-binding</keyword>
<dbReference type="InterPro" id="IPR014757">
    <property type="entry name" value="Tscrpt_reg_IclR_C"/>
</dbReference>
<name>A0ABR7Q080_9BURK</name>
<dbReference type="RefSeq" id="WP_281394084.1">
    <property type="nucleotide sequence ID" value="NZ_VZQQ01000073.1"/>
</dbReference>
<evidence type="ECO:0000256" key="3">
    <source>
        <dbReference type="ARBA" id="ARBA00023163"/>
    </source>
</evidence>
<dbReference type="InterPro" id="IPR036388">
    <property type="entry name" value="WH-like_DNA-bd_sf"/>
</dbReference>
<dbReference type="InterPro" id="IPR036390">
    <property type="entry name" value="WH_DNA-bd_sf"/>
</dbReference>
<reference evidence="5 6" key="1">
    <citation type="submission" date="2019-09" db="EMBL/GenBank/DDBJ databases">
        <title>Paraburkholderia podalyriae sp. nov., A South African Podalyria-associated rhizobium.</title>
        <authorList>
            <person name="Mavima L."/>
            <person name="Beukes C.W."/>
            <person name="Palmer M."/>
            <person name="De Meyer S.E."/>
            <person name="James E.K."/>
            <person name="Maluk M."/>
            <person name="Avontuur J.R."/>
            <person name="Chan W.Y."/>
            <person name="Venter S.N."/>
            <person name="Steenkamp E.T."/>
        </authorList>
    </citation>
    <scope>NUCLEOTIDE SEQUENCE [LARGE SCALE GENOMIC DNA]</scope>
    <source>
        <strain evidence="5 6">WC7.3b</strain>
    </source>
</reference>
<accession>A0ABR7Q080</accession>
<proteinExistence type="predicted"/>
<keyword evidence="1" id="KW-0805">Transcription regulation</keyword>
<dbReference type="InterPro" id="IPR029016">
    <property type="entry name" value="GAF-like_dom_sf"/>
</dbReference>
<feature type="domain" description="HTH iclR-type" evidence="4">
    <location>
        <begin position="28"/>
        <end position="90"/>
    </location>
</feature>
<comment type="caution">
    <text evidence="5">The sequence shown here is derived from an EMBL/GenBank/DDBJ whole genome shotgun (WGS) entry which is preliminary data.</text>
</comment>
<dbReference type="PROSITE" id="PS51077">
    <property type="entry name" value="HTH_ICLR"/>
    <property type="match status" value="1"/>
</dbReference>
<dbReference type="PANTHER" id="PTHR30136">
    <property type="entry name" value="HELIX-TURN-HELIX TRANSCRIPTIONAL REGULATOR, ICLR FAMILY"/>
    <property type="match status" value="1"/>
</dbReference>
<dbReference type="InterPro" id="IPR005471">
    <property type="entry name" value="Tscrpt_reg_IclR_N"/>
</dbReference>
<keyword evidence="6" id="KW-1185">Reference proteome</keyword>
<dbReference type="Proteomes" id="UP000736373">
    <property type="component" value="Unassembled WGS sequence"/>
</dbReference>
<dbReference type="Pfam" id="PF09339">
    <property type="entry name" value="HTH_IclR"/>
    <property type="match status" value="1"/>
</dbReference>
<evidence type="ECO:0000256" key="2">
    <source>
        <dbReference type="ARBA" id="ARBA00023125"/>
    </source>
</evidence>
<dbReference type="SMART" id="SM00346">
    <property type="entry name" value="HTH_ICLR"/>
    <property type="match status" value="1"/>
</dbReference>
<dbReference type="SUPFAM" id="SSF46785">
    <property type="entry name" value="Winged helix' DNA-binding domain"/>
    <property type="match status" value="1"/>
</dbReference>
<evidence type="ECO:0000313" key="5">
    <source>
        <dbReference type="EMBL" id="MBC8751932.1"/>
    </source>
</evidence>
<evidence type="ECO:0000256" key="1">
    <source>
        <dbReference type="ARBA" id="ARBA00023015"/>
    </source>
</evidence>
<dbReference type="InterPro" id="IPR050707">
    <property type="entry name" value="HTH_MetabolicPath_Reg"/>
</dbReference>
<evidence type="ECO:0000313" key="6">
    <source>
        <dbReference type="Proteomes" id="UP000736373"/>
    </source>
</evidence>
<dbReference type="EMBL" id="VZQQ01000073">
    <property type="protein sequence ID" value="MBC8751932.1"/>
    <property type="molecule type" value="Genomic_DNA"/>
</dbReference>
<protein>
    <submittedName>
        <fullName evidence="5">Helix-turn-helix domain-containing protein</fullName>
    </submittedName>
</protein>
<organism evidence="5 6">
    <name type="scientific">Paraburkholderia podalyriae</name>
    <dbReference type="NCBI Taxonomy" id="1938811"/>
    <lineage>
        <taxon>Bacteria</taxon>
        <taxon>Pseudomonadati</taxon>
        <taxon>Pseudomonadota</taxon>
        <taxon>Betaproteobacteria</taxon>
        <taxon>Burkholderiales</taxon>
        <taxon>Burkholderiaceae</taxon>
        <taxon>Paraburkholderia</taxon>
    </lineage>
</organism>
<sequence length="275" mass="30172">MSVHCRHDGERTSASVQTAETVAHSHGVQSLERAIVVLRLLAKHHASGISLASIVAKTGLDRTTAYRIASSLVESGMASRGPEKEYRLGIETMVLGMTAMQRPPLIDRCAPMMKRLARQSGGYVLLCIQSGDYAHCLHMESAEPQMPELRSYVGMMRLLGIGISGAALLARYPDHYIRDHYSRHRAEYHKHRMTESKLCGLLERIRSTDFAYVHPRQMAGVGIAFETGSCGLAGLNVIVHASELPFSRAPAVASMMREHLVDLVPKESPSSATAR</sequence>
<dbReference type="SUPFAM" id="SSF55781">
    <property type="entry name" value="GAF domain-like"/>
    <property type="match status" value="1"/>
</dbReference>
<dbReference type="Gene3D" id="1.10.10.10">
    <property type="entry name" value="Winged helix-like DNA-binding domain superfamily/Winged helix DNA-binding domain"/>
    <property type="match status" value="1"/>
</dbReference>